<dbReference type="Gene3D" id="1.20.5.340">
    <property type="match status" value="1"/>
</dbReference>
<dbReference type="CDD" id="cd22057">
    <property type="entry name" value="WH2_WAVE"/>
    <property type="match status" value="1"/>
</dbReference>
<accession>A0A1I7TU85</accession>
<comment type="similarity">
    <text evidence="2 7">Belongs to the SCAR/WAVE family.</text>
</comment>
<keyword evidence="5 7" id="KW-0009">Actin-binding</keyword>
<dbReference type="PROSITE" id="PS51082">
    <property type="entry name" value="WH2"/>
    <property type="match status" value="1"/>
</dbReference>
<reference evidence="11" key="1">
    <citation type="submission" date="2016-11" db="UniProtKB">
        <authorList>
            <consortium name="WormBaseParasite"/>
        </authorList>
    </citation>
    <scope>IDENTIFICATION</scope>
</reference>
<dbReference type="Proteomes" id="UP000095282">
    <property type="component" value="Unplaced"/>
</dbReference>
<dbReference type="WBParaSite" id="Csp11.Scaffold629.g11835.t1">
    <property type="protein sequence ID" value="Csp11.Scaffold629.g11835.t1"/>
    <property type="gene ID" value="Csp11.Scaffold629.g11835"/>
</dbReference>
<feature type="compositionally biased region" description="Polar residues" evidence="8">
    <location>
        <begin position="214"/>
        <end position="224"/>
    </location>
</feature>
<dbReference type="GO" id="GO:0003779">
    <property type="term" value="F:actin binding"/>
    <property type="evidence" value="ECO:0007669"/>
    <property type="project" value="UniProtKB-UniRule"/>
</dbReference>
<dbReference type="GO" id="GO:0034237">
    <property type="term" value="F:protein kinase A regulatory subunit binding"/>
    <property type="evidence" value="ECO:0007669"/>
    <property type="project" value="TreeGrafter"/>
</dbReference>
<dbReference type="GO" id="GO:2000601">
    <property type="term" value="P:positive regulation of Arp2/3 complex-mediated actin nucleation"/>
    <property type="evidence" value="ECO:0007669"/>
    <property type="project" value="TreeGrafter"/>
</dbReference>
<comment type="function">
    <text evidence="7">Downstream effector molecule involved in the transmission of signals from tyrosine kinase receptors and small GTPases to the actin cytoskeleton. Promotes formation of actin filaments. Part of the WAVE complex that regulates lamellipodia formation. The WAVE complex regulates actin filament reorganization via its interaction with the Arp2/3 complex.</text>
</comment>
<dbReference type="GO" id="GO:0031209">
    <property type="term" value="C:SCAR complex"/>
    <property type="evidence" value="ECO:0007669"/>
    <property type="project" value="TreeGrafter"/>
</dbReference>
<evidence type="ECO:0000313" key="11">
    <source>
        <dbReference type="WBParaSite" id="Csp11.Scaffold629.g11835.t1"/>
    </source>
</evidence>
<evidence type="ECO:0000256" key="4">
    <source>
        <dbReference type="ARBA" id="ARBA00022553"/>
    </source>
</evidence>
<protein>
    <recommendedName>
        <fullName evidence="7">Wiskott-Aldrich syndrome protein family member</fullName>
        <shortName evidence="7">WASP family protein member</shortName>
    </recommendedName>
</protein>
<feature type="compositionally biased region" description="Pro residues" evidence="8">
    <location>
        <begin position="355"/>
        <end position="369"/>
    </location>
</feature>
<dbReference type="GO" id="GO:0071933">
    <property type="term" value="F:Arp2/3 complex binding"/>
    <property type="evidence" value="ECO:0007669"/>
    <property type="project" value="TreeGrafter"/>
</dbReference>
<comment type="subcellular location">
    <subcellularLocation>
        <location evidence="1 7">Cytoplasm</location>
        <location evidence="1 7">Cytoskeleton</location>
    </subcellularLocation>
</comment>
<organism evidence="10 11">
    <name type="scientific">Caenorhabditis tropicalis</name>
    <dbReference type="NCBI Taxonomy" id="1561998"/>
    <lineage>
        <taxon>Eukaryota</taxon>
        <taxon>Metazoa</taxon>
        <taxon>Ecdysozoa</taxon>
        <taxon>Nematoda</taxon>
        <taxon>Chromadorea</taxon>
        <taxon>Rhabditida</taxon>
        <taxon>Rhabditina</taxon>
        <taxon>Rhabditomorpha</taxon>
        <taxon>Rhabditoidea</taxon>
        <taxon>Rhabditidae</taxon>
        <taxon>Peloderinae</taxon>
        <taxon>Caenorhabditis</taxon>
    </lineage>
</organism>
<evidence type="ECO:0000313" key="10">
    <source>
        <dbReference type="Proteomes" id="UP000095282"/>
    </source>
</evidence>
<evidence type="ECO:0000256" key="5">
    <source>
        <dbReference type="ARBA" id="ARBA00023203"/>
    </source>
</evidence>
<dbReference type="STRING" id="1561998.A0A1I7TU85"/>
<dbReference type="AlphaFoldDB" id="A0A1I7TU85"/>
<feature type="region of interest" description="Disordered" evidence="8">
    <location>
        <begin position="444"/>
        <end position="466"/>
    </location>
</feature>
<dbReference type="Gene3D" id="6.10.280.150">
    <property type="match status" value="2"/>
</dbReference>
<keyword evidence="4" id="KW-0597">Phosphoprotein</keyword>
<dbReference type="FunFam" id="1.20.5.340:FF:000012">
    <property type="entry name" value="Wiskott-Aldrich syndrome protein family member 1"/>
    <property type="match status" value="1"/>
</dbReference>
<dbReference type="SMART" id="SM00246">
    <property type="entry name" value="WH2"/>
    <property type="match status" value="1"/>
</dbReference>
<evidence type="ECO:0000256" key="2">
    <source>
        <dbReference type="ARBA" id="ARBA00006993"/>
    </source>
</evidence>
<feature type="compositionally biased region" description="Acidic residues" evidence="8">
    <location>
        <begin position="454"/>
        <end position="466"/>
    </location>
</feature>
<evidence type="ECO:0000256" key="8">
    <source>
        <dbReference type="SAM" id="MobiDB-lite"/>
    </source>
</evidence>
<dbReference type="GO" id="GO:0030036">
    <property type="term" value="P:actin cytoskeleton organization"/>
    <property type="evidence" value="ECO:0007669"/>
    <property type="project" value="UniProtKB-UniRule"/>
</dbReference>
<evidence type="ECO:0000256" key="3">
    <source>
        <dbReference type="ARBA" id="ARBA00022490"/>
    </source>
</evidence>
<comment type="subunit">
    <text evidence="7">Binds actin and the Arp2/3 complex.</text>
</comment>
<feature type="compositionally biased region" description="Low complexity" evidence="8">
    <location>
        <begin position="370"/>
        <end position="383"/>
    </location>
</feature>
<name>A0A1I7TU85_9PELO</name>
<sequence length="466" mass="51438">MPLTKRAVSPVDISRRTIPPTITRDELQCTANGTIANLIRQLSSISKHAENIFGEIYHDAMVIHHRTGLLQQRIDRLHSKVEQLDTKTDQASLNEANMRKAFKSSMLVDQHILDRSTLPVALAERYAMCDPPPNLDALNPYRDSPVPALSLYTNPSFFFDLWKKETLKDVPERPRRVKSPNDGSKSPKKRRKPPPQGTGPLGTTPYYDMHRNRQISGSKMNQDVVSFPDEYQDPRSLNKNYMSQNQHPLNMNIVAPLGMTMHHHPPQNSHPNQRPQLTNRGSPIIKRPSDPPPSISNADHPPPPDMSILSIDDDDDDLPPPPPPLLMHSSIVHQLPTEVPASTIQFVETSAAPPANIPPPPPPPPPPPVNIAAATFAAPATKASVDGEPSTSSPVQPKQPDARSDLLAQIQSGIKLKKVQRAEEEAADKAALASNNVAAILKRRMDQVMGNDETSSEDDADSDDWD</sequence>
<dbReference type="GO" id="GO:0005856">
    <property type="term" value="C:cytoskeleton"/>
    <property type="evidence" value="ECO:0007669"/>
    <property type="project" value="UniProtKB-SubCell"/>
</dbReference>
<keyword evidence="3 7" id="KW-0963">Cytoplasm</keyword>
<dbReference type="InterPro" id="IPR028288">
    <property type="entry name" value="SCAR/WAVE_fam"/>
</dbReference>
<evidence type="ECO:0000256" key="6">
    <source>
        <dbReference type="ARBA" id="ARBA00023212"/>
    </source>
</evidence>
<keyword evidence="10" id="KW-1185">Reference proteome</keyword>
<proteinExistence type="inferred from homology"/>
<evidence type="ECO:0000256" key="7">
    <source>
        <dbReference type="RuleBase" id="RU367034"/>
    </source>
</evidence>
<dbReference type="Pfam" id="PF02205">
    <property type="entry name" value="WH2"/>
    <property type="match status" value="1"/>
</dbReference>
<feature type="region of interest" description="Disordered" evidence="8">
    <location>
        <begin position="170"/>
        <end position="243"/>
    </location>
</feature>
<feature type="compositionally biased region" description="Low complexity" evidence="8">
    <location>
        <begin position="266"/>
        <end position="276"/>
    </location>
</feature>
<dbReference type="InterPro" id="IPR003124">
    <property type="entry name" value="WH2_dom"/>
</dbReference>
<dbReference type="PANTHER" id="PTHR12902:SF1">
    <property type="entry name" value="WISKOTT-ALDRICH SYNDROME PROTEIN FAMILY MEMBER"/>
    <property type="match status" value="1"/>
</dbReference>
<feature type="domain" description="WH2" evidence="9">
    <location>
        <begin position="402"/>
        <end position="419"/>
    </location>
</feature>
<keyword evidence="6 7" id="KW-0206">Cytoskeleton</keyword>
<feature type="compositionally biased region" description="Pro residues" evidence="8">
    <location>
        <begin position="290"/>
        <end position="305"/>
    </location>
</feature>
<dbReference type="PANTHER" id="PTHR12902">
    <property type="entry name" value="WASP-1"/>
    <property type="match status" value="1"/>
</dbReference>
<evidence type="ECO:0000259" key="9">
    <source>
        <dbReference type="PROSITE" id="PS51082"/>
    </source>
</evidence>
<dbReference type="eggNOG" id="KOG1830">
    <property type="taxonomic scope" value="Eukaryota"/>
</dbReference>
<feature type="region of interest" description="Disordered" evidence="8">
    <location>
        <begin position="259"/>
        <end position="404"/>
    </location>
</feature>
<evidence type="ECO:0000256" key="1">
    <source>
        <dbReference type="ARBA" id="ARBA00004245"/>
    </source>
</evidence>